<dbReference type="OrthoDB" id="9806464at2"/>
<dbReference type="Proteomes" id="UP000321580">
    <property type="component" value="Unassembled WGS sequence"/>
</dbReference>
<accession>A0A5C6RWL5</accession>
<sequence length="267" mass="28911">MKSRNSILCCLVLGAAMLSAQPPAIGHALFQLSPPAVNAPEPFFEDSTILEVLRGQEGTLYRYATVAEGLENATVVKGAVTARESGTFYFQGFHPDFQPSPIEAVTITDVARALTIRVALGQPPSSSYSGKGAQALSNRARGGLQFRTTPDEWLGWEVGTLRLQIYFEGEELPGKLMLGALDDTAAWIFPPKEVSAYQGGRLIGRWSSRPADKGQLAALRLLDIPLAGATAEPIELEVQAAYLPDWHDGAGQRAWIFLDEVLLFPND</sequence>
<feature type="signal peptide" evidence="1">
    <location>
        <begin position="1"/>
        <end position="20"/>
    </location>
</feature>
<dbReference type="EMBL" id="VOOR01000007">
    <property type="protein sequence ID" value="TXB66507.1"/>
    <property type="molecule type" value="Genomic_DNA"/>
</dbReference>
<feature type="chain" id="PRO_5022965384" evidence="1">
    <location>
        <begin position="21"/>
        <end position="267"/>
    </location>
</feature>
<dbReference type="AlphaFoldDB" id="A0A5C6RWL5"/>
<evidence type="ECO:0000313" key="2">
    <source>
        <dbReference type="EMBL" id="TXB66507.1"/>
    </source>
</evidence>
<evidence type="ECO:0000256" key="1">
    <source>
        <dbReference type="SAM" id="SignalP"/>
    </source>
</evidence>
<gene>
    <name evidence="2" type="ORF">FRY97_04780</name>
</gene>
<name>A0A5C6RWL5_9BACT</name>
<dbReference type="RefSeq" id="WP_147166296.1">
    <property type="nucleotide sequence ID" value="NZ_VOOR01000007.1"/>
</dbReference>
<comment type="caution">
    <text evidence="2">The sequence shown here is derived from an EMBL/GenBank/DDBJ whole genome shotgun (WGS) entry which is preliminary data.</text>
</comment>
<keyword evidence="3" id="KW-1185">Reference proteome</keyword>
<reference evidence="2 3" key="1">
    <citation type="submission" date="2019-08" db="EMBL/GenBank/DDBJ databases">
        <title>Genome of Phaeodactylibacter luteus.</title>
        <authorList>
            <person name="Bowman J.P."/>
        </authorList>
    </citation>
    <scope>NUCLEOTIDE SEQUENCE [LARGE SCALE GENOMIC DNA]</scope>
    <source>
        <strain evidence="2 3">KCTC 42180</strain>
    </source>
</reference>
<evidence type="ECO:0000313" key="3">
    <source>
        <dbReference type="Proteomes" id="UP000321580"/>
    </source>
</evidence>
<organism evidence="2 3">
    <name type="scientific">Phaeodactylibacter luteus</name>
    <dbReference type="NCBI Taxonomy" id="1564516"/>
    <lineage>
        <taxon>Bacteria</taxon>
        <taxon>Pseudomonadati</taxon>
        <taxon>Bacteroidota</taxon>
        <taxon>Saprospiria</taxon>
        <taxon>Saprospirales</taxon>
        <taxon>Haliscomenobacteraceae</taxon>
        <taxon>Phaeodactylibacter</taxon>
    </lineage>
</organism>
<protein>
    <submittedName>
        <fullName evidence="2">Uncharacterized protein</fullName>
    </submittedName>
</protein>
<keyword evidence="1" id="KW-0732">Signal</keyword>
<proteinExistence type="predicted"/>